<feature type="region of interest" description="Disordered" evidence="1">
    <location>
        <begin position="595"/>
        <end position="648"/>
    </location>
</feature>
<evidence type="ECO:0000313" key="2">
    <source>
        <dbReference type="EMBL" id="KAK8024531.1"/>
    </source>
</evidence>
<feature type="compositionally biased region" description="Pro residues" evidence="1">
    <location>
        <begin position="308"/>
        <end position="323"/>
    </location>
</feature>
<feature type="compositionally biased region" description="Basic and acidic residues" evidence="1">
    <location>
        <begin position="94"/>
        <end position="108"/>
    </location>
</feature>
<proteinExistence type="predicted"/>
<protein>
    <submittedName>
        <fullName evidence="2">Uncharacterized protein</fullName>
    </submittedName>
</protein>
<dbReference type="Proteomes" id="UP001444661">
    <property type="component" value="Unassembled WGS sequence"/>
</dbReference>
<reference evidence="2 3" key="1">
    <citation type="submission" date="2023-01" db="EMBL/GenBank/DDBJ databases">
        <title>Analysis of 21 Apiospora genomes using comparative genomics revels a genus with tremendous synthesis potential of carbohydrate active enzymes and secondary metabolites.</title>
        <authorList>
            <person name="Sorensen T."/>
        </authorList>
    </citation>
    <scope>NUCLEOTIDE SEQUENCE [LARGE SCALE GENOMIC DNA]</scope>
    <source>
        <strain evidence="2 3">CBS 33761</strain>
    </source>
</reference>
<feature type="compositionally biased region" description="Polar residues" evidence="1">
    <location>
        <begin position="737"/>
        <end position="757"/>
    </location>
</feature>
<feature type="compositionally biased region" description="Pro residues" evidence="1">
    <location>
        <begin position="846"/>
        <end position="860"/>
    </location>
</feature>
<name>A0ABR1S4P3_9PEZI</name>
<feature type="region of interest" description="Disordered" evidence="1">
    <location>
        <begin position="1"/>
        <end position="228"/>
    </location>
</feature>
<feature type="region of interest" description="Disordered" evidence="1">
    <location>
        <begin position="722"/>
        <end position="950"/>
    </location>
</feature>
<feature type="compositionally biased region" description="Basic and acidic residues" evidence="1">
    <location>
        <begin position="17"/>
        <end position="28"/>
    </location>
</feature>
<feature type="compositionally biased region" description="Polar residues" evidence="1">
    <location>
        <begin position="595"/>
        <end position="610"/>
    </location>
</feature>
<keyword evidence="3" id="KW-1185">Reference proteome</keyword>
<feature type="compositionally biased region" description="Low complexity" evidence="1">
    <location>
        <begin position="777"/>
        <end position="793"/>
    </location>
</feature>
<comment type="caution">
    <text evidence="2">The sequence shown here is derived from an EMBL/GenBank/DDBJ whole genome shotgun (WGS) entry which is preliminary data.</text>
</comment>
<feature type="region of interest" description="Disordered" evidence="1">
    <location>
        <begin position="406"/>
        <end position="449"/>
    </location>
</feature>
<feature type="compositionally biased region" description="Basic and acidic residues" evidence="1">
    <location>
        <begin position="144"/>
        <end position="153"/>
    </location>
</feature>
<feature type="region of interest" description="Disordered" evidence="1">
    <location>
        <begin position="277"/>
        <end position="338"/>
    </location>
</feature>
<feature type="compositionally biased region" description="Acidic residues" evidence="1">
    <location>
        <begin position="172"/>
        <end position="182"/>
    </location>
</feature>
<organism evidence="2 3">
    <name type="scientific">Apiospora rasikravindrae</name>
    <dbReference type="NCBI Taxonomy" id="990691"/>
    <lineage>
        <taxon>Eukaryota</taxon>
        <taxon>Fungi</taxon>
        <taxon>Dikarya</taxon>
        <taxon>Ascomycota</taxon>
        <taxon>Pezizomycotina</taxon>
        <taxon>Sordariomycetes</taxon>
        <taxon>Xylariomycetidae</taxon>
        <taxon>Amphisphaeriales</taxon>
        <taxon>Apiosporaceae</taxon>
        <taxon>Apiospora</taxon>
    </lineage>
</organism>
<accession>A0ABR1S4P3</accession>
<feature type="compositionally biased region" description="Basic and acidic residues" evidence="1">
    <location>
        <begin position="219"/>
        <end position="228"/>
    </location>
</feature>
<feature type="compositionally biased region" description="Basic and acidic residues" evidence="1">
    <location>
        <begin position="889"/>
        <end position="900"/>
    </location>
</feature>
<feature type="compositionally biased region" description="Pro residues" evidence="1">
    <location>
        <begin position="38"/>
        <end position="57"/>
    </location>
</feature>
<feature type="compositionally biased region" description="Low complexity" evidence="1">
    <location>
        <begin position="1"/>
        <end position="16"/>
    </location>
</feature>
<sequence length="950" mass="107132">MPDSFNSDSVGSSSIDPIDRMVIDDRYRPRTGSVDLPPNVPTPSLPARSPTPPPSRHQPPSASGNIPDAVNQDDPARDGPSGGGGSRLLSRPGSVRDGEPRQASERQRNLVIQEPSGNRVQYHIPRNARVAFRGIDPSDSWETSDNHEPPRRMRPERRRRSSRGPAGSLQEQEGEDDWNEDATETRAVHQPQPLYSETYDYEADQPYDHRRFSHSHPRPYRETPARQLGEMELRNNYRDFNPFMGKDYTSSPYFGGMPPYTPSTYPGQGLNYMQPVNYAPPGHYPPQHYPPGYGYPSPQPFTPYSYSQPPPWAQADRPAPPAPVRGSPHPGKDDAMNSELKRVLKELEDNKKKLADKDDLLQKLRAEEREGEILHKAKKTEARAQQKEEQAKIELDAAYQKRLEDEKQELSRQEYEEKLKRATQEAKEQAEQRLREEERQRKADEQRHQDLEAKLRRQIEDEMAAEQERQKREAENKLYLERQIRDKIIAERKEQEEMTLREELRKQQIEKRIADEFELKSRKAEELQQYKDHIEARLRMEAAQIIGAEKQKMDLESLRLEMQHRTDRIVRDTLNQKPDDSVNVNDFLDSDQLTAVSDGLQPSSTHSRMGTRSVHDGDNQNTQSPLYQASRGHPAEPMSPPMGTCNSLNAKLGSSLPNSQHTILGPSESVRHHRYNHSRNPFARQEFSYVGSQQHLHQPIPMPYTNPFGILRETAPMLPPSAFSSNINFPDPPIESAQFSPGPTESNLRSPIDSSLQAHVESSLGYGEGGDSSSFQRGPSKSRTTPPSTGGSRSPPPWPPHPDRLRVNGKPTSPRARDTRQAREESHIPRTRARGYSMALSVDTPLSPPDPDAAPAPTPPGFGSVGGSPAPSTRSGGYLPTGSVPSSYEGDHYYAARDYHSPVAEPQPARPPEARSSREFALLPEGSRPISGASQTRLTPQLKRMKKFSR</sequence>
<feature type="compositionally biased region" description="Basic and acidic residues" evidence="1">
    <location>
        <begin position="815"/>
        <end position="828"/>
    </location>
</feature>
<gene>
    <name evidence="2" type="ORF">PG993_012597</name>
</gene>
<dbReference type="EMBL" id="JAQQWK010000011">
    <property type="protein sequence ID" value="KAK8024531.1"/>
    <property type="molecule type" value="Genomic_DNA"/>
</dbReference>
<evidence type="ECO:0000313" key="3">
    <source>
        <dbReference type="Proteomes" id="UP001444661"/>
    </source>
</evidence>
<evidence type="ECO:0000256" key="1">
    <source>
        <dbReference type="SAM" id="MobiDB-lite"/>
    </source>
</evidence>